<evidence type="ECO:0000313" key="2">
    <source>
        <dbReference type="Proteomes" id="UP000749040"/>
    </source>
</evidence>
<reference evidence="1 2" key="1">
    <citation type="submission" date="2021-01" db="EMBL/GenBank/DDBJ databases">
        <title>Streptomyces acididurans sp. nov., isolated from a peat swamp forest soil.</title>
        <authorList>
            <person name="Chantavorakit T."/>
            <person name="Duangmal K."/>
        </authorList>
    </citation>
    <scope>NUCLEOTIDE SEQUENCE [LARGE SCALE GENOMIC DNA]</scope>
    <source>
        <strain evidence="1 2">KK5PA1</strain>
    </source>
</reference>
<evidence type="ECO:0000313" key="1">
    <source>
        <dbReference type="EMBL" id="MBM9505844.1"/>
    </source>
</evidence>
<dbReference type="EMBL" id="JADKYB010000007">
    <property type="protein sequence ID" value="MBM9505844.1"/>
    <property type="molecule type" value="Genomic_DNA"/>
</dbReference>
<dbReference type="RefSeq" id="WP_205357710.1">
    <property type="nucleotide sequence ID" value="NZ_JADKYB010000007.1"/>
</dbReference>
<name>A0ABS2TR80_9ACTN</name>
<keyword evidence="2" id="KW-1185">Reference proteome</keyword>
<dbReference type="SUPFAM" id="SSF56112">
    <property type="entry name" value="Protein kinase-like (PK-like)"/>
    <property type="match status" value="1"/>
</dbReference>
<organism evidence="1 2">
    <name type="scientific">Actinacidiphila acididurans</name>
    <dbReference type="NCBI Taxonomy" id="2784346"/>
    <lineage>
        <taxon>Bacteria</taxon>
        <taxon>Bacillati</taxon>
        <taxon>Actinomycetota</taxon>
        <taxon>Actinomycetes</taxon>
        <taxon>Kitasatosporales</taxon>
        <taxon>Streptomycetaceae</taxon>
        <taxon>Actinacidiphila</taxon>
    </lineage>
</organism>
<sequence length="264" mass="28832">MAFGILPPGLVADIEARTGPIGEVVSVSEGYNSQIAVRIRCASGTYFVKGLQSSHKRVWTQQREAEINPHLNGLSPALIRHISDHGWELLIFEALEGHHADYSAGSADLPMVATLLSRLSETPCPDLDLRPVDDRLKSYVTKPSDANLFKGEALVHTDPNDTNVIVTGSSAKLVDWAWASCGAAWLDAGYWVIWLMAAGKHDPASAEKWAGEVPAWREAPPEALTAFAEAKANYWDQVAGPDPDPFTANVRTAAQQWARYRHVL</sequence>
<accession>A0ABS2TR80</accession>
<comment type="caution">
    <text evidence="1">The sequence shown here is derived from an EMBL/GenBank/DDBJ whole genome shotgun (WGS) entry which is preliminary data.</text>
</comment>
<dbReference type="InterPro" id="IPR011009">
    <property type="entry name" value="Kinase-like_dom_sf"/>
</dbReference>
<proteinExistence type="predicted"/>
<protein>
    <submittedName>
        <fullName evidence="1">Aminoglycoside phosphotransferase</fullName>
    </submittedName>
</protein>
<gene>
    <name evidence="1" type="ORF">ITX44_15025</name>
</gene>
<dbReference type="Proteomes" id="UP000749040">
    <property type="component" value="Unassembled WGS sequence"/>
</dbReference>